<dbReference type="GO" id="GO:0000981">
    <property type="term" value="F:DNA-binding transcription factor activity, RNA polymerase II-specific"/>
    <property type="evidence" value="ECO:0007669"/>
    <property type="project" value="InterPro"/>
</dbReference>
<feature type="domain" description="Zn(2)-C6 fungal-type" evidence="3">
    <location>
        <begin position="113"/>
        <end position="147"/>
    </location>
</feature>
<comment type="caution">
    <text evidence="4">The sequence shown here is derived from an EMBL/GenBank/DDBJ whole genome shotgun (WGS) entry which is preliminary data.</text>
</comment>
<evidence type="ECO:0000256" key="1">
    <source>
        <dbReference type="ARBA" id="ARBA00023242"/>
    </source>
</evidence>
<keyword evidence="1" id="KW-0539">Nucleus</keyword>
<feature type="compositionally biased region" description="Pro residues" evidence="2">
    <location>
        <begin position="81"/>
        <end position="95"/>
    </location>
</feature>
<dbReference type="EMBL" id="ML994080">
    <property type="protein sequence ID" value="KAF2199362.1"/>
    <property type="molecule type" value="Genomic_DNA"/>
</dbReference>
<dbReference type="Gene3D" id="4.10.240.10">
    <property type="entry name" value="Zn(2)-C6 fungal-type DNA-binding domain"/>
    <property type="match status" value="1"/>
</dbReference>
<reference evidence="4" key="1">
    <citation type="journal article" date="2020" name="Stud. Mycol.">
        <title>101 Dothideomycetes genomes: a test case for predicting lifestyles and emergence of pathogens.</title>
        <authorList>
            <person name="Haridas S."/>
            <person name="Albert R."/>
            <person name="Binder M."/>
            <person name="Bloem J."/>
            <person name="Labutti K."/>
            <person name="Salamov A."/>
            <person name="Andreopoulos B."/>
            <person name="Baker S."/>
            <person name="Barry K."/>
            <person name="Bills G."/>
            <person name="Bluhm B."/>
            <person name="Cannon C."/>
            <person name="Castanera R."/>
            <person name="Culley D."/>
            <person name="Daum C."/>
            <person name="Ezra D."/>
            <person name="Gonzalez J."/>
            <person name="Henrissat B."/>
            <person name="Kuo A."/>
            <person name="Liang C."/>
            <person name="Lipzen A."/>
            <person name="Lutzoni F."/>
            <person name="Magnuson J."/>
            <person name="Mondo S."/>
            <person name="Nolan M."/>
            <person name="Ohm R."/>
            <person name="Pangilinan J."/>
            <person name="Park H.-J."/>
            <person name="Ramirez L."/>
            <person name="Alfaro M."/>
            <person name="Sun H."/>
            <person name="Tritt A."/>
            <person name="Yoshinaga Y."/>
            <person name="Zwiers L.-H."/>
            <person name="Turgeon B."/>
            <person name="Goodwin S."/>
            <person name="Spatafora J."/>
            <person name="Crous P."/>
            <person name="Grigoriev I."/>
        </authorList>
    </citation>
    <scope>NUCLEOTIDE SEQUENCE</scope>
    <source>
        <strain evidence="4">ATCC 74209</strain>
    </source>
</reference>
<evidence type="ECO:0000259" key="3">
    <source>
        <dbReference type="PROSITE" id="PS50048"/>
    </source>
</evidence>
<feature type="compositionally biased region" description="Pro residues" evidence="2">
    <location>
        <begin position="334"/>
        <end position="349"/>
    </location>
</feature>
<protein>
    <recommendedName>
        <fullName evidence="3">Zn(2)-C6 fungal-type domain-containing protein</fullName>
    </recommendedName>
</protein>
<dbReference type="InterPro" id="IPR036864">
    <property type="entry name" value="Zn2-C6_fun-type_DNA-bd_sf"/>
</dbReference>
<evidence type="ECO:0000313" key="5">
    <source>
        <dbReference type="Proteomes" id="UP000799536"/>
    </source>
</evidence>
<feature type="compositionally biased region" description="Pro residues" evidence="2">
    <location>
        <begin position="183"/>
        <end position="202"/>
    </location>
</feature>
<keyword evidence="5" id="KW-1185">Reference proteome</keyword>
<gene>
    <name evidence="4" type="ORF">GQ43DRAFT_118778</name>
</gene>
<dbReference type="OrthoDB" id="5401558at2759"/>
<dbReference type="Pfam" id="PF00172">
    <property type="entry name" value="Zn_clus"/>
    <property type="match status" value="1"/>
</dbReference>
<evidence type="ECO:0000256" key="2">
    <source>
        <dbReference type="SAM" id="MobiDB-lite"/>
    </source>
</evidence>
<feature type="compositionally biased region" description="Low complexity" evidence="2">
    <location>
        <begin position="323"/>
        <end position="333"/>
    </location>
</feature>
<feature type="compositionally biased region" description="Low complexity" evidence="2">
    <location>
        <begin position="378"/>
        <end position="392"/>
    </location>
</feature>
<feature type="compositionally biased region" description="Pro residues" evidence="2">
    <location>
        <begin position="46"/>
        <end position="69"/>
    </location>
</feature>
<accession>A0A9P4JM73</accession>
<dbReference type="InterPro" id="IPR001138">
    <property type="entry name" value="Zn2Cys6_DnaBD"/>
</dbReference>
<dbReference type="SMART" id="SM00066">
    <property type="entry name" value="GAL4"/>
    <property type="match status" value="1"/>
</dbReference>
<sequence length="451" mass="47914">MYPPPHTGGHGQLPTYWSPQPPQNPQHHQQSASSPNTAQPITQSSYPPPSPAEPPPNMTSVQPQPPPGYRLPAPHEIHYRAPPPADPYARPPPPNYMNHGHQPPAPRQRTAIACRYCRRRKIRCTGFEATEDGRCGNCLRFNQECIFTPVSAQAQAFVPAHTVWRGIGQGQPPPQLYGAYGQPLPPNGHAPPPEQYGQPPPHGQQYLPSPTGPYEAHSSLAPPPGAAHEGGNRDASSSSSTSNSRKRPYTEPHMDSLPPMHTASSSQPPPQKSARAEYTYPDPTTLTTGAVSPATAAPAHYSSAPSPYSAAPYTGTQHATSHASYAPPYQSAPAPAPAGTPYYGAPPAPRRSSPLNGYAYDANRTSSSPNNQGPPSTPGTAPYYATPPADTTLRPLPPRSDGRTPPPPAGSSTSRPGMRITDIVSDTNRSGADRDMLNALNRSSGISGGRR</sequence>
<organism evidence="4 5">
    <name type="scientific">Delitschia confertaspora ATCC 74209</name>
    <dbReference type="NCBI Taxonomy" id="1513339"/>
    <lineage>
        <taxon>Eukaryota</taxon>
        <taxon>Fungi</taxon>
        <taxon>Dikarya</taxon>
        <taxon>Ascomycota</taxon>
        <taxon>Pezizomycotina</taxon>
        <taxon>Dothideomycetes</taxon>
        <taxon>Pleosporomycetidae</taxon>
        <taxon>Pleosporales</taxon>
        <taxon>Delitschiaceae</taxon>
        <taxon>Delitschia</taxon>
    </lineage>
</organism>
<dbReference type="Proteomes" id="UP000799536">
    <property type="component" value="Unassembled WGS sequence"/>
</dbReference>
<proteinExistence type="predicted"/>
<evidence type="ECO:0000313" key="4">
    <source>
        <dbReference type="EMBL" id="KAF2199362.1"/>
    </source>
</evidence>
<dbReference type="PROSITE" id="PS00463">
    <property type="entry name" value="ZN2_CY6_FUNGAL_1"/>
    <property type="match status" value="1"/>
</dbReference>
<feature type="compositionally biased region" description="Low complexity" evidence="2">
    <location>
        <begin position="292"/>
        <end position="313"/>
    </location>
</feature>
<dbReference type="CDD" id="cd00067">
    <property type="entry name" value="GAL4"/>
    <property type="match status" value="1"/>
</dbReference>
<feature type="region of interest" description="Disordered" evidence="2">
    <location>
        <begin position="169"/>
        <end position="451"/>
    </location>
</feature>
<feature type="region of interest" description="Disordered" evidence="2">
    <location>
        <begin position="1"/>
        <end position="107"/>
    </location>
</feature>
<dbReference type="AlphaFoldDB" id="A0A9P4JM73"/>
<feature type="compositionally biased region" description="Low complexity" evidence="2">
    <location>
        <begin position="25"/>
        <end position="36"/>
    </location>
</feature>
<dbReference type="PROSITE" id="PS50048">
    <property type="entry name" value="ZN2_CY6_FUNGAL_2"/>
    <property type="match status" value="1"/>
</dbReference>
<name>A0A9P4JM73_9PLEO</name>
<dbReference type="SUPFAM" id="SSF57701">
    <property type="entry name" value="Zn2/Cys6 DNA-binding domain"/>
    <property type="match status" value="1"/>
</dbReference>
<dbReference type="GO" id="GO:0008270">
    <property type="term" value="F:zinc ion binding"/>
    <property type="evidence" value="ECO:0007669"/>
    <property type="project" value="InterPro"/>
</dbReference>